<organism evidence="5 6">
    <name type="scientific">Eiseniibacteriota bacterium</name>
    <dbReference type="NCBI Taxonomy" id="2212470"/>
    <lineage>
        <taxon>Bacteria</taxon>
        <taxon>Candidatus Eiseniibacteriota</taxon>
    </lineage>
</organism>
<evidence type="ECO:0000259" key="4">
    <source>
        <dbReference type="Pfam" id="PF13649"/>
    </source>
</evidence>
<comment type="caution">
    <text evidence="5">The sequence shown here is derived from an EMBL/GenBank/DDBJ whole genome shotgun (WGS) entry which is preliminary data.</text>
</comment>
<dbReference type="InterPro" id="IPR029063">
    <property type="entry name" value="SAM-dependent_MTases_sf"/>
</dbReference>
<evidence type="ECO:0000313" key="5">
    <source>
        <dbReference type="EMBL" id="MBU2691730.1"/>
    </source>
</evidence>
<feature type="domain" description="Methyltransferase" evidence="4">
    <location>
        <begin position="59"/>
        <end position="154"/>
    </location>
</feature>
<evidence type="ECO:0000313" key="6">
    <source>
        <dbReference type="Proteomes" id="UP000777784"/>
    </source>
</evidence>
<dbReference type="PANTHER" id="PTHR43464:SF19">
    <property type="entry name" value="UBIQUINONE BIOSYNTHESIS O-METHYLTRANSFERASE, MITOCHONDRIAL"/>
    <property type="match status" value="1"/>
</dbReference>
<dbReference type="Proteomes" id="UP000777784">
    <property type="component" value="Unassembled WGS sequence"/>
</dbReference>
<dbReference type="CDD" id="cd02440">
    <property type="entry name" value="AdoMet_MTases"/>
    <property type="match status" value="1"/>
</dbReference>
<dbReference type="SUPFAM" id="SSF53335">
    <property type="entry name" value="S-adenosyl-L-methionine-dependent methyltransferases"/>
    <property type="match status" value="1"/>
</dbReference>
<keyword evidence="2" id="KW-0808">Transferase</keyword>
<dbReference type="PANTHER" id="PTHR43464">
    <property type="entry name" value="METHYLTRANSFERASE"/>
    <property type="match status" value="1"/>
</dbReference>
<name>A0A948RVE2_UNCEI</name>
<dbReference type="InterPro" id="IPR041698">
    <property type="entry name" value="Methyltransf_25"/>
</dbReference>
<evidence type="ECO:0000256" key="3">
    <source>
        <dbReference type="ARBA" id="ARBA00022691"/>
    </source>
</evidence>
<reference evidence="5" key="1">
    <citation type="submission" date="2021-05" db="EMBL/GenBank/DDBJ databases">
        <title>Energy efficiency and biological interactions define the core microbiome of deep oligotrophic groundwater.</title>
        <authorList>
            <person name="Mehrshad M."/>
            <person name="Lopez-Fernandez M."/>
            <person name="Bell E."/>
            <person name="Bernier-Latmani R."/>
            <person name="Bertilsson S."/>
            <person name="Dopson M."/>
        </authorList>
    </citation>
    <scope>NUCLEOTIDE SEQUENCE</scope>
    <source>
        <strain evidence="5">Modern_marine.mb.64</strain>
    </source>
</reference>
<accession>A0A948RVE2</accession>
<evidence type="ECO:0000256" key="2">
    <source>
        <dbReference type="ARBA" id="ARBA00022679"/>
    </source>
</evidence>
<sequence length="276" mass="31880">MKRDDYTAFNRKAWNQAEPIHRKQNFERLLQDFKKAGYNQLDKTATELLQAIGLAGKSVAQVCCNNGRELLSVKNLGAKRCTGFDISERFIAQARELADAGGIDCEFVSCDAYHVPSQYNESFDLVFCTVGTLGWMPELDKFFDVVKRLLVSNGRLFLYEMHPILDMFDPEESKDPLQIRHSYFRKEPFADTTGLDYYGHERYESVPQYWFPHTMAEILSLCLRGGFRLEAFREYDHDISNAYAHFEKFDARPPLSYSLTAVLEKENSDSRNSGRK</sequence>
<evidence type="ECO:0000256" key="1">
    <source>
        <dbReference type="ARBA" id="ARBA00022603"/>
    </source>
</evidence>
<dbReference type="Pfam" id="PF13649">
    <property type="entry name" value="Methyltransf_25"/>
    <property type="match status" value="1"/>
</dbReference>
<keyword evidence="3" id="KW-0949">S-adenosyl-L-methionine</keyword>
<dbReference type="GO" id="GO:0008168">
    <property type="term" value="F:methyltransferase activity"/>
    <property type="evidence" value="ECO:0007669"/>
    <property type="project" value="UniProtKB-KW"/>
</dbReference>
<proteinExistence type="predicted"/>
<dbReference type="GO" id="GO:0032259">
    <property type="term" value="P:methylation"/>
    <property type="evidence" value="ECO:0007669"/>
    <property type="project" value="UniProtKB-KW"/>
</dbReference>
<keyword evidence="1 5" id="KW-0489">Methyltransferase</keyword>
<dbReference type="AlphaFoldDB" id="A0A948RVE2"/>
<protein>
    <submittedName>
        <fullName evidence="5">Class I SAM-dependent methyltransferase</fullName>
    </submittedName>
</protein>
<dbReference type="EMBL" id="JAHJDP010000074">
    <property type="protein sequence ID" value="MBU2691730.1"/>
    <property type="molecule type" value="Genomic_DNA"/>
</dbReference>
<dbReference type="Gene3D" id="3.40.50.150">
    <property type="entry name" value="Vaccinia Virus protein VP39"/>
    <property type="match status" value="1"/>
</dbReference>
<gene>
    <name evidence="5" type="ORF">KJ970_12460</name>
</gene>